<evidence type="ECO:0000313" key="5">
    <source>
        <dbReference type="EMBL" id="TYI80101.1"/>
    </source>
</evidence>
<keyword evidence="3" id="KW-0472">Membrane</keyword>
<keyword evidence="3" id="KW-1133">Transmembrane helix</keyword>
<comment type="similarity">
    <text evidence="1">Belongs to the protein kinase superfamily. ADCK protein kinase family.</text>
</comment>
<accession>A0A5D2URI2</accession>
<sequence>MICPMRNAFATLNRQRRLSTAVHHDRPVGTMLRRSVSLEVQMEIGIGRTPDTWRPSYLLQRNVFSKGFVSVHGERPSAEYAKLRKESLESEFGHIVGTHSSKRVSVVYRFGPFLAFYRAAIISFHVLKLTIWRFFFRDIKERASKFRETLIRLGPFYVKLGQALSTRPDILPPVYCQELAKLQDQIPPFPTHVAIKSIENELGIPVSEIFADISPEPIAAASIGQVYKAHLHSGELVAVKVQRPGISLLLTLDALLFHMIGGQLKRFAKARKDLLVAVNEMVRHMFDEIDYILEARNAERFASLYSDCPIHGQTCNQNSKDGITNKTKNASGIKVPKIYWDLTRKAVLTMEWLDGIKLTDETALKKACLNQRELIDQGVYCSLRQLLDVGFFHADPHPGNLFATNSGFLAYLDFGMMGDIPRHYRVGLIQVLVHFVNRDSLGLANDFLSLGFIPEGVDIQSVADALQTSFGKGTQQSQDFQIAAISEQASESSEEPPKSEEKGSHPIGWKSFDMHAVVAATEDLLLFILSEKGQMVRVFLLRDIIRAADIFLQDEVMGCRLDAESKARKTSESEDDAIMRRVMNGFGSLKEAVKLGPEVWTLMFIRIALNPQTHRFFADVISALMMRLSKKFPDTFWVCMSTLIHRVAKSQPPHTPSHPIT</sequence>
<feature type="domain" description="ABC1 atypical kinase-like" evidence="4">
    <location>
        <begin position="181"/>
        <end position="444"/>
    </location>
</feature>
<keyword evidence="6" id="KW-1185">Reference proteome</keyword>
<dbReference type="EMBL" id="CM017653">
    <property type="protein sequence ID" value="TYI80101.1"/>
    <property type="molecule type" value="Genomic_DNA"/>
</dbReference>
<dbReference type="Proteomes" id="UP000323597">
    <property type="component" value="Chromosome D05"/>
</dbReference>
<feature type="region of interest" description="Disordered" evidence="2">
    <location>
        <begin position="486"/>
        <end position="505"/>
    </location>
</feature>
<reference evidence="5 6" key="1">
    <citation type="submission" date="2019-07" db="EMBL/GenBank/DDBJ databases">
        <title>WGS assembly of Gossypium mustelinum.</title>
        <authorList>
            <person name="Chen Z.J."/>
            <person name="Sreedasyam A."/>
            <person name="Ando A."/>
            <person name="Song Q."/>
            <person name="De L."/>
            <person name="Hulse-Kemp A."/>
            <person name="Ding M."/>
            <person name="Ye W."/>
            <person name="Kirkbride R."/>
            <person name="Jenkins J."/>
            <person name="Plott C."/>
            <person name="Lovell J."/>
            <person name="Lin Y.-M."/>
            <person name="Vaughn R."/>
            <person name="Liu B."/>
            <person name="Li W."/>
            <person name="Simpson S."/>
            <person name="Scheffler B."/>
            <person name="Saski C."/>
            <person name="Grover C."/>
            <person name="Hu G."/>
            <person name="Conover J."/>
            <person name="Carlson J."/>
            <person name="Shu S."/>
            <person name="Boston L."/>
            <person name="Williams M."/>
            <person name="Peterson D."/>
            <person name="Mcgee K."/>
            <person name="Jones D."/>
            <person name="Wendel J."/>
            <person name="Stelly D."/>
            <person name="Grimwood J."/>
            <person name="Schmutz J."/>
        </authorList>
    </citation>
    <scope>NUCLEOTIDE SEQUENCE [LARGE SCALE GENOMIC DNA]</scope>
    <source>
        <strain evidence="5">1408120.09</strain>
    </source>
</reference>
<dbReference type="AlphaFoldDB" id="A0A5D2URI2"/>
<dbReference type="Pfam" id="PF03109">
    <property type="entry name" value="ABC1"/>
    <property type="match status" value="1"/>
</dbReference>
<dbReference type="InterPro" id="IPR050154">
    <property type="entry name" value="UbiB_kinase"/>
</dbReference>
<dbReference type="CDD" id="cd05121">
    <property type="entry name" value="ABC1_ADCK3-like"/>
    <property type="match status" value="1"/>
</dbReference>
<evidence type="ECO:0000313" key="6">
    <source>
        <dbReference type="Proteomes" id="UP000323597"/>
    </source>
</evidence>
<evidence type="ECO:0000256" key="3">
    <source>
        <dbReference type="SAM" id="Phobius"/>
    </source>
</evidence>
<proteinExistence type="inferred from homology"/>
<dbReference type="SUPFAM" id="SSF56112">
    <property type="entry name" value="Protein kinase-like (PK-like)"/>
    <property type="match status" value="1"/>
</dbReference>
<keyword evidence="3" id="KW-0812">Transmembrane</keyword>
<dbReference type="InterPro" id="IPR011009">
    <property type="entry name" value="Kinase-like_dom_sf"/>
</dbReference>
<dbReference type="InterPro" id="IPR004147">
    <property type="entry name" value="ABC1_dom"/>
</dbReference>
<evidence type="ECO:0000256" key="1">
    <source>
        <dbReference type="ARBA" id="ARBA00009670"/>
    </source>
</evidence>
<organism evidence="5 6">
    <name type="scientific">Gossypium mustelinum</name>
    <name type="common">Cotton</name>
    <name type="synonym">Gossypium caicoense</name>
    <dbReference type="NCBI Taxonomy" id="34275"/>
    <lineage>
        <taxon>Eukaryota</taxon>
        <taxon>Viridiplantae</taxon>
        <taxon>Streptophyta</taxon>
        <taxon>Embryophyta</taxon>
        <taxon>Tracheophyta</taxon>
        <taxon>Spermatophyta</taxon>
        <taxon>Magnoliopsida</taxon>
        <taxon>eudicotyledons</taxon>
        <taxon>Gunneridae</taxon>
        <taxon>Pentapetalae</taxon>
        <taxon>rosids</taxon>
        <taxon>malvids</taxon>
        <taxon>Malvales</taxon>
        <taxon>Malvaceae</taxon>
        <taxon>Malvoideae</taxon>
        <taxon>Gossypium</taxon>
    </lineage>
</organism>
<feature type="compositionally biased region" description="Basic and acidic residues" evidence="2">
    <location>
        <begin position="495"/>
        <end position="504"/>
    </location>
</feature>
<protein>
    <recommendedName>
        <fullName evidence="4">ABC1 atypical kinase-like domain-containing protein</fullName>
    </recommendedName>
</protein>
<dbReference type="PANTHER" id="PTHR10566">
    <property type="entry name" value="CHAPERONE-ACTIVITY OF BC1 COMPLEX CABC1 -RELATED"/>
    <property type="match status" value="1"/>
</dbReference>
<evidence type="ECO:0000259" key="4">
    <source>
        <dbReference type="Pfam" id="PF03109"/>
    </source>
</evidence>
<dbReference type="PANTHER" id="PTHR10566:SF124">
    <property type="entry name" value="PROTEIN KINASE SUPERFAMILY PROTEIN"/>
    <property type="match status" value="1"/>
</dbReference>
<evidence type="ECO:0000256" key="2">
    <source>
        <dbReference type="SAM" id="MobiDB-lite"/>
    </source>
</evidence>
<gene>
    <name evidence="5" type="ORF">E1A91_D05G067600v1</name>
</gene>
<name>A0A5D2URI2_GOSMU</name>
<feature type="transmembrane region" description="Helical" evidence="3">
    <location>
        <begin position="115"/>
        <end position="136"/>
    </location>
</feature>